<organism evidence="2 3">
    <name type="scientific">Ephemerocybe angulata</name>
    <dbReference type="NCBI Taxonomy" id="980116"/>
    <lineage>
        <taxon>Eukaryota</taxon>
        <taxon>Fungi</taxon>
        <taxon>Dikarya</taxon>
        <taxon>Basidiomycota</taxon>
        <taxon>Agaricomycotina</taxon>
        <taxon>Agaricomycetes</taxon>
        <taxon>Agaricomycetidae</taxon>
        <taxon>Agaricales</taxon>
        <taxon>Agaricineae</taxon>
        <taxon>Psathyrellaceae</taxon>
        <taxon>Ephemerocybe</taxon>
    </lineage>
</organism>
<feature type="compositionally biased region" description="Basic and acidic residues" evidence="1">
    <location>
        <begin position="128"/>
        <end position="175"/>
    </location>
</feature>
<dbReference type="EMBL" id="JACGCI010000114">
    <property type="protein sequence ID" value="KAF6744763.1"/>
    <property type="molecule type" value="Genomic_DNA"/>
</dbReference>
<sequence>MYNIHSMACEHREVSELGPKFRKTRTYILESRATDGSESGMYASRGKATYKLKTTSMKRRRTTSILESRRAEWSGSRVQAEYKLPGEETYGLGSRSTERSANELYASRGRMTYTLESRTMERSASGTRFKEENDVHSGEQEQERSASGMRFKEENDVHSGEQEHGKGKNDVRAGDQEEWSASGMYASRGITNVPSGEQEHGTVSERNVGFQGIQKNDVQTGEQEHGMPNERNMHFQGRNNVRAGQR</sequence>
<comment type="caution">
    <text evidence="2">The sequence shown here is derived from an EMBL/GenBank/DDBJ whole genome shotgun (WGS) entry which is preliminary data.</text>
</comment>
<evidence type="ECO:0000256" key="1">
    <source>
        <dbReference type="SAM" id="MobiDB-lite"/>
    </source>
</evidence>
<feature type="compositionally biased region" description="Polar residues" evidence="1">
    <location>
        <begin position="117"/>
        <end position="126"/>
    </location>
</feature>
<name>A0A8H6HD55_9AGAR</name>
<dbReference type="Proteomes" id="UP000521943">
    <property type="component" value="Unassembled WGS sequence"/>
</dbReference>
<dbReference type="AlphaFoldDB" id="A0A8H6HD55"/>
<evidence type="ECO:0000313" key="2">
    <source>
        <dbReference type="EMBL" id="KAF6744763.1"/>
    </source>
</evidence>
<evidence type="ECO:0000313" key="3">
    <source>
        <dbReference type="Proteomes" id="UP000521943"/>
    </source>
</evidence>
<proteinExistence type="predicted"/>
<feature type="compositionally biased region" description="Basic and acidic residues" evidence="1">
    <location>
        <begin position="222"/>
        <end position="233"/>
    </location>
</feature>
<accession>A0A8H6HD55</accession>
<protein>
    <submittedName>
        <fullName evidence="2">Uncharacterized protein</fullName>
    </submittedName>
</protein>
<feature type="region of interest" description="Disordered" evidence="1">
    <location>
        <begin position="117"/>
        <end position="246"/>
    </location>
</feature>
<gene>
    <name evidence="2" type="ORF">DFP72DRAFT_857068</name>
</gene>
<reference evidence="2 3" key="1">
    <citation type="submission" date="2020-07" db="EMBL/GenBank/DDBJ databases">
        <title>Comparative genomics of pyrophilous fungi reveals a link between fire events and developmental genes.</title>
        <authorList>
            <consortium name="DOE Joint Genome Institute"/>
            <person name="Steindorff A.S."/>
            <person name="Carver A."/>
            <person name="Calhoun S."/>
            <person name="Stillman K."/>
            <person name="Liu H."/>
            <person name="Lipzen A."/>
            <person name="Pangilinan J."/>
            <person name="Labutti K."/>
            <person name="Bruns T.D."/>
            <person name="Grigoriev I.V."/>
        </authorList>
    </citation>
    <scope>NUCLEOTIDE SEQUENCE [LARGE SCALE GENOMIC DNA]</scope>
    <source>
        <strain evidence="2 3">CBS 144469</strain>
    </source>
</reference>
<keyword evidence="3" id="KW-1185">Reference proteome</keyword>